<dbReference type="AlphaFoldDB" id="A0A409VAH6"/>
<dbReference type="EMBL" id="NHTK01006137">
    <property type="protein sequence ID" value="PPQ62819.1"/>
    <property type="molecule type" value="Genomic_DNA"/>
</dbReference>
<accession>A0A409VAH6</accession>
<sequence>MAPSDPQSLDIHRVSPIRGQLENYDPRTPKGWRYIQTTDTPNELKVLLPPGTASMYEQLLKLENYELTKKPTISWERIMEIRHLKDRMIRKCHKLAKTSMPMSRQASIGDTFVFQTFVAPQDFRCKEMEKWFKEQQKRASSVPRKPSIAGQGQPSSSITIIKHVPSPSSKALMQRSVTNPESSSKPKQILYHKPLPIQPTRLVQAERTSTLPPSDPTALFSPPPLPLIILSQRESYGLEASPIDQAVVSDPPSPESPPMASGSETAPQVSPPEEPPLPEATPRPVVSRRSSLKRVSWADNQEIDTQLTKYVAAAREAQSSGKWEEVRALYLDQIAGLENLHLQVKEGLQHLRSETDHLQRIEETIRVQREALDSTFQQFEHKQTLLQEKVQEVLTEATDTLARHGVRRELEPINES</sequence>
<evidence type="ECO:0000256" key="1">
    <source>
        <dbReference type="SAM" id="MobiDB-lite"/>
    </source>
</evidence>
<evidence type="ECO:0000313" key="3">
    <source>
        <dbReference type="Proteomes" id="UP000284842"/>
    </source>
</evidence>
<evidence type="ECO:0000313" key="2">
    <source>
        <dbReference type="EMBL" id="PPQ62819.1"/>
    </source>
</evidence>
<feature type="compositionally biased region" description="Pro residues" evidence="1">
    <location>
        <begin position="269"/>
        <end position="281"/>
    </location>
</feature>
<feature type="compositionally biased region" description="Polar residues" evidence="1">
    <location>
        <begin position="150"/>
        <end position="159"/>
    </location>
</feature>
<dbReference type="OrthoDB" id="3258282at2759"/>
<dbReference type="Proteomes" id="UP000284842">
    <property type="component" value="Unassembled WGS sequence"/>
</dbReference>
<name>A0A409VAH6_9AGAR</name>
<gene>
    <name evidence="2" type="ORF">CVT24_000513</name>
</gene>
<comment type="caution">
    <text evidence="2">The sequence shown here is derived from an EMBL/GenBank/DDBJ whole genome shotgun (WGS) entry which is preliminary data.</text>
</comment>
<proteinExistence type="predicted"/>
<organism evidence="2 3">
    <name type="scientific">Panaeolus cyanescens</name>
    <dbReference type="NCBI Taxonomy" id="181874"/>
    <lineage>
        <taxon>Eukaryota</taxon>
        <taxon>Fungi</taxon>
        <taxon>Dikarya</taxon>
        <taxon>Basidiomycota</taxon>
        <taxon>Agaricomycotina</taxon>
        <taxon>Agaricomycetes</taxon>
        <taxon>Agaricomycetidae</taxon>
        <taxon>Agaricales</taxon>
        <taxon>Agaricineae</taxon>
        <taxon>Galeropsidaceae</taxon>
        <taxon>Panaeolus</taxon>
    </lineage>
</organism>
<feature type="region of interest" description="Disordered" evidence="1">
    <location>
        <begin position="245"/>
        <end position="290"/>
    </location>
</feature>
<feature type="region of interest" description="Disordered" evidence="1">
    <location>
        <begin position="136"/>
        <end position="197"/>
    </location>
</feature>
<reference evidence="2 3" key="1">
    <citation type="journal article" date="2018" name="Evol. Lett.">
        <title>Horizontal gene cluster transfer increased hallucinogenic mushroom diversity.</title>
        <authorList>
            <person name="Reynolds H.T."/>
            <person name="Vijayakumar V."/>
            <person name="Gluck-Thaler E."/>
            <person name="Korotkin H.B."/>
            <person name="Matheny P.B."/>
            <person name="Slot J.C."/>
        </authorList>
    </citation>
    <scope>NUCLEOTIDE SEQUENCE [LARGE SCALE GENOMIC DNA]</scope>
    <source>
        <strain evidence="2 3">2629</strain>
    </source>
</reference>
<feature type="compositionally biased region" description="Polar residues" evidence="1">
    <location>
        <begin position="166"/>
        <end position="186"/>
    </location>
</feature>
<protein>
    <submittedName>
        <fullName evidence="2">Uncharacterized protein</fullName>
    </submittedName>
</protein>
<keyword evidence="3" id="KW-1185">Reference proteome</keyword>
<dbReference type="InParanoid" id="A0A409VAH6"/>